<dbReference type="Pfam" id="PF06094">
    <property type="entry name" value="GGACT"/>
    <property type="match status" value="1"/>
</dbReference>
<sequence>MRYVFVYGTLRAGEINDIGLAAARHGVKAPRLVGRAAVVGRLYDLGDYPGLVRDEAAGPVRGDVYEIDEALVPVLDDIEGVEPGVDTLFKSREITVAVAGRELPCFFYPVDEVSAGGRARIEAGDWISYRLARDSVGALKYGR</sequence>
<dbReference type="CDD" id="cd06661">
    <property type="entry name" value="GGCT_like"/>
    <property type="match status" value="1"/>
</dbReference>
<dbReference type="Proteomes" id="UP000256838">
    <property type="component" value="Unassembled WGS sequence"/>
</dbReference>
<dbReference type="AlphaFoldDB" id="A0A3D8K2R0"/>
<accession>A0A3D8K2R0</accession>
<name>A0A3D8K2R0_9BURK</name>
<proteinExistence type="predicted"/>
<dbReference type="InterPro" id="IPR013024">
    <property type="entry name" value="GGCT-like"/>
</dbReference>
<comment type="caution">
    <text evidence="2">The sequence shown here is derived from an EMBL/GenBank/DDBJ whole genome shotgun (WGS) entry which is preliminary data.</text>
</comment>
<dbReference type="InterPro" id="IPR036568">
    <property type="entry name" value="GGCT-like_sf"/>
</dbReference>
<dbReference type="GO" id="GO:0016740">
    <property type="term" value="F:transferase activity"/>
    <property type="evidence" value="ECO:0007669"/>
    <property type="project" value="UniProtKB-KW"/>
</dbReference>
<dbReference type="InterPro" id="IPR009288">
    <property type="entry name" value="AIG2-like_dom"/>
</dbReference>
<reference evidence="2 3" key="1">
    <citation type="submission" date="2018-08" db="EMBL/GenBank/DDBJ databases">
        <title>Paraburkholderia sp. DHOM06 isolated from forest soil.</title>
        <authorList>
            <person name="Gao Z.-H."/>
            <person name="Qiu L.-H."/>
        </authorList>
    </citation>
    <scope>NUCLEOTIDE SEQUENCE [LARGE SCALE GENOMIC DNA]</scope>
    <source>
        <strain evidence="2 3">DHOM06</strain>
    </source>
</reference>
<organism evidence="2 3">
    <name type="scientific">Trinickia dinghuensis</name>
    <dbReference type="NCBI Taxonomy" id="2291023"/>
    <lineage>
        <taxon>Bacteria</taxon>
        <taxon>Pseudomonadati</taxon>
        <taxon>Pseudomonadota</taxon>
        <taxon>Betaproteobacteria</taxon>
        <taxon>Burkholderiales</taxon>
        <taxon>Burkholderiaceae</taxon>
        <taxon>Trinickia</taxon>
    </lineage>
</organism>
<keyword evidence="2" id="KW-0808">Transferase</keyword>
<protein>
    <submittedName>
        <fullName evidence="2">Gamma-glutamylcyclotransferase</fullName>
    </submittedName>
</protein>
<dbReference type="Gene3D" id="3.10.490.10">
    <property type="entry name" value="Gamma-glutamyl cyclotransferase-like"/>
    <property type="match status" value="1"/>
</dbReference>
<dbReference type="RefSeq" id="WP_115532976.1">
    <property type="nucleotide sequence ID" value="NZ_QRGA01000004.1"/>
</dbReference>
<gene>
    <name evidence="2" type="ORF">DWV00_07715</name>
</gene>
<evidence type="ECO:0000313" key="3">
    <source>
        <dbReference type="Proteomes" id="UP000256838"/>
    </source>
</evidence>
<dbReference type="EMBL" id="QRGA01000004">
    <property type="protein sequence ID" value="RDU99529.1"/>
    <property type="molecule type" value="Genomic_DNA"/>
</dbReference>
<evidence type="ECO:0000259" key="1">
    <source>
        <dbReference type="Pfam" id="PF06094"/>
    </source>
</evidence>
<evidence type="ECO:0000313" key="2">
    <source>
        <dbReference type="EMBL" id="RDU99529.1"/>
    </source>
</evidence>
<keyword evidence="3" id="KW-1185">Reference proteome</keyword>
<dbReference type="OrthoDB" id="8538589at2"/>
<feature type="domain" description="Gamma-glutamylcyclotransferase AIG2-like" evidence="1">
    <location>
        <begin position="4"/>
        <end position="126"/>
    </location>
</feature>
<dbReference type="SUPFAM" id="SSF110857">
    <property type="entry name" value="Gamma-glutamyl cyclotransferase-like"/>
    <property type="match status" value="1"/>
</dbReference>